<dbReference type="Pfam" id="PF00916">
    <property type="entry name" value="Sulfate_transp"/>
    <property type="match status" value="1"/>
</dbReference>
<evidence type="ECO:0000313" key="7">
    <source>
        <dbReference type="EMBL" id="TCO20421.1"/>
    </source>
</evidence>
<feature type="transmembrane region" description="Helical" evidence="5">
    <location>
        <begin position="77"/>
        <end position="94"/>
    </location>
</feature>
<keyword evidence="4 5" id="KW-0472">Membrane</keyword>
<feature type="transmembrane region" description="Helical" evidence="5">
    <location>
        <begin position="106"/>
        <end position="126"/>
    </location>
</feature>
<evidence type="ECO:0000256" key="2">
    <source>
        <dbReference type="ARBA" id="ARBA00022692"/>
    </source>
</evidence>
<reference evidence="7 8" key="1">
    <citation type="journal article" date="2015" name="Stand. Genomic Sci.">
        <title>Genomic Encyclopedia of Bacterial and Archaeal Type Strains, Phase III: the genomes of soil and plant-associated and newly described type strains.</title>
        <authorList>
            <person name="Whitman W.B."/>
            <person name="Woyke T."/>
            <person name="Klenk H.P."/>
            <person name="Zhou Y."/>
            <person name="Lilburn T.G."/>
            <person name="Beck B.J."/>
            <person name="De Vos P."/>
            <person name="Vandamme P."/>
            <person name="Eisen J.A."/>
            <person name="Garrity G."/>
            <person name="Hugenholtz P."/>
            <person name="Kyrpides N.C."/>
        </authorList>
    </citation>
    <scope>NUCLEOTIDE SEQUENCE [LARGE SCALE GENOMIC DNA]</scope>
    <source>
        <strain evidence="7 8">VKM Ac-2572</strain>
    </source>
</reference>
<dbReference type="PANTHER" id="PTHR11814">
    <property type="entry name" value="SULFATE TRANSPORTER"/>
    <property type="match status" value="1"/>
</dbReference>
<dbReference type="GO" id="GO:0016020">
    <property type="term" value="C:membrane"/>
    <property type="evidence" value="ECO:0007669"/>
    <property type="project" value="UniProtKB-SubCell"/>
</dbReference>
<dbReference type="InterPro" id="IPR002645">
    <property type="entry name" value="STAS_dom"/>
</dbReference>
<gene>
    <name evidence="7" type="ORF">EV652_112167</name>
</gene>
<dbReference type="GO" id="GO:0055085">
    <property type="term" value="P:transmembrane transport"/>
    <property type="evidence" value="ECO:0007669"/>
    <property type="project" value="InterPro"/>
</dbReference>
<accession>A0A4R2H487</accession>
<feature type="transmembrane region" description="Helical" evidence="5">
    <location>
        <begin position="206"/>
        <end position="228"/>
    </location>
</feature>
<evidence type="ECO:0000259" key="6">
    <source>
        <dbReference type="PROSITE" id="PS50801"/>
    </source>
</evidence>
<dbReference type="AlphaFoldDB" id="A0A4R2H487"/>
<dbReference type="InterPro" id="IPR011547">
    <property type="entry name" value="SLC26A/SulP_dom"/>
</dbReference>
<feature type="transmembrane region" description="Helical" evidence="5">
    <location>
        <begin position="248"/>
        <end position="268"/>
    </location>
</feature>
<dbReference type="Proteomes" id="UP000294508">
    <property type="component" value="Unassembled WGS sequence"/>
</dbReference>
<protein>
    <submittedName>
        <fullName evidence="7">SulP family sulfate permease</fullName>
    </submittedName>
</protein>
<proteinExistence type="predicted"/>
<feature type="transmembrane region" description="Helical" evidence="5">
    <location>
        <begin position="182"/>
        <end position="199"/>
    </location>
</feature>
<evidence type="ECO:0000313" key="8">
    <source>
        <dbReference type="Proteomes" id="UP000294508"/>
    </source>
</evidence>
<dbReference type="InterPro" id="IPR036513">
    <property type="entry name" value="STAS_dom_sf"/>
</dbReference>
<evidence type="ECO:0000256" key="1">
    <source>
        <dbReference type="ARBA" id="ARBA00004141"/>
    </source>
</evidence>
<keyword evidence="3 5" id="KW-1133">Transmembrane helix</keyword>
<dbReference type="Gene3D" id="3.30.750.24">
    <property type="entry name" value="STAS domain"/>
    <property type="match status" value="1"/>
</dbReference>
<dbReference type="EMBL" id="SLWN01000012">
    <property type="protein sequence ID" value="TCO20421.1"/>
    <property type="molecule type" value="Genomic_DNA"/>
</dbReference>
<comment type="caution">
    <text evidence="7">The sequence shown here is derived from an EMBL/GenBank/DDBJ whole genome shotgun (WGS) entry which is preliminary data.</text>
</comment>
<feature type="transmembrane region" description="Helical" evidence="5">
    <location>
        <begin position="385"/>
        <end position="413"/>
    </location>
</feature>
<organism evidence="7 8">
    <name type="scientific">Kribbella steppae</name>
    <dbReference type="NCBI Taxonomy" id="2512223"/>
    <lineage>
        <taxon>Bacteria</taxon>
        <taxon>Bacillati</taxon>
        <taxon>Actinomycetota</taxon>
        <taxon>Actinomycetes</taxon>
        <taxon>Propionibacteriales</taxon>
        <taxon>Kribbellaceae</taxon>
        <taxon>Kribbella</taxon>
    </lineage>
</organism>
<feature type="transmembrane region" description="Helical" evidence="5">
    <location>
        <begin position="335"/>
        <end position="365"/>
    </location>
</feature>
<dbReference type="SUPFAM" id="SSF52091">
    <property type="entry name" value="SpoIIaa-like"/>
    <property type="match status" value="1"/>
</dbReference>
<sequence length="572" mass="58229">MSGGHRVSARPVRRWLRSIRPERRNLRADVIAGLPGAISSVPNGMASAALIGVNPIHGLYASFAAPVAGGLAMSSQLMMITTTTAAALAAGSALEGVDAADRPQALLLLTIIAGVVMIAAGIARLGRYTRFVSHSVMSGFLAGVSVNILLGQLPGLAGVTAAGEFPLAQAVDVILHPGRIDLASLLAGLAALGILLGLSRTRLSSVSALVALAVPTAGVAIAGSGQVALVEDAGQIPAGIPLPQLPDLSLLSLPLVTGALAVVAIVLVQGSGVAEAAPNRDGTASNPNQDFVAQGIGNLAAGFFRGQPVGGSVGQTALNQAVGARSRWGAIFSGLWMIVILAALSGVIGLVAMPTLAAVLIYASAGSLKPHELMMILRTGPTSQIAIITTFCATLFLPVSTAVGIGVALSLLLQLNQEAMDLKVVQLTPVDGGRWTEQPPPKTLPSHQATVLDVYGSLLYAGARTLGVKLPDPAGSDAPTVVLRVRGRTAVGATFVKVVAGYAAALDAVGGRLYLSGVGPELAELLRRTDLMDVSGPVAVFQATELVGESTEQALREADAWAVQHRRKSPDE</sequence>
<feature type="transmembrane region" description="Helical" evidence="5">
    <location>
        <begin position="138"/>
        <end position="162"/>
    </location>
</feature>
<dbReference type="PROSITE" id="PS50801">
    <property type="entry name" value="STAS"/>
    <property type="match status" value="1"/>
</dbReference>
<keyword evidence="8" id="KW-1185">Reference proteome</keyword>
<name>A0A4R2H487_9ACTN</name>
<dbReference type="RefSeq" id="WP_199238496.1">
    <property type="nucleotide sequence ID" value="NZ_SLWN01000012.1"/>
</dbReference>
<feature type="domain" description="STAS" evidence="6">
    <location>
        <begin position="451"/>
        <end position="558"/>
    </location>
</feature>
<evidence type="ECO:0000256" key="5">
    <source>
        <dbReference type="SAM" id="Phobius"/>
    </source>
</evidence>
<dbReference type="InterPro" id="IPR001902">
    <property type="entry name" value="SLC26A/SulP_fam"/>
</dbReference>
<evidence type="ECO:0000256" key="4">
    <source>
        <dbReference type="ARBA" id="ARBA00023136"/>
    </source>
</evidence>
<evidence type="ECO:0000256" key="3">
    <source>
        <dbReference type="ARBA" id="ARBA00022989"/>
    </source>
</evidence>
<keyword evidence="2 5" id="KW-0812">Transmembrane</keyword>
<comment type="subcellular location">
    <subcellularLocation>
        <location evidence="1">Membrane</location>
        <topology evidence="1">Multi-pass membrane protein</topology>
    </subcellularLocation>
</comment>